<evidence type="ECO:0000313" key="2">
    <source>
        <dbReference type="EMBL" id="SIS76349.1"/>
    </source>
</evidence>
<dbReference type="OrthoDB" id="9767864at2"/>
<dbReference type="STRING" id="80876.SAMN05421779_103508"/>
<dbReference type="EMBL" id="FTOA01000003">
    <property type="protein sequence ID" value="SIS76349.1"/>
    <property type="molecule type" value="Genomic_DNA"/>
</dbReference>
<dbReference type="InterPro" id="IPR054564">
    <property type="entry name" value="Gp18_domIII_N"/>
</dbReference>
<keyword evidence="3" id="KW-1185">Reference proteome</keyword>
<evidence type="ECO:0000259" key="1">
    <source>
        <dbReference type="Pfam" id="PF22671"/>
    </source>
</evidence>
<feature type="domain" description="Tail sheath protein Gp18-like" evidence="1">
    <location>
        <begin position="31"/>
        <end position="88"/>
    </location>
</feature>
<gene>
    <name evidence="2" type="ORF">SAMN05421779_103508</name>
</gene>
<accession>A0A1N7LRF5</accession>
<dbReference type="Proteomes" id="UP000185678">
    <property type="component" value="Unassembled WGS sequence"/>
</dbReference>
<dbReference type="AlphaFoldDB" id="A0A1N7LRF5"/>
<dbReference type="InterPro" id="IPR052042">
    <property type="entry name" value="Tail_sheath_structural"/>
</dbReference>
<dbReference type="Pfam" id="PF22671">
    <property type="entry name" value="Gp18_domIII_N"/>
    <property type="match status" value="1"/>
</dbReference>
<proteinExistence type="predicted"/>
<dbReference type="PANTHER" id="PTHR35861:SF1">
    <property type="entry name" value="PHAGE TAIL SHEATH PROTEIN"/>
    <property type="match status" value="1"/>
</dbReference>
<evidence type="ECO:0000313" key="3">
    <source>
        <dbReference type="Proteomes" id="UP000185678"/>
    </source>
</evidence>
<reference evidence="2 3" key="1">
    <citation type="submission" date="2017-01" db="EMBL/GenBank/DDBJ databases">
        <authorList>
            <person name="Mah S.A."/>
            <person name="Swanson W.J."/>
            <person name="Moy G.W."/>
            <person name="Vacquier V.D."/>
        </authorList>
    </citation>
    <scope>NUCLEOTIDE SEQUENCE [LARGE SCALE GENOMIC DNA]</scope>
    <source>
        <strain evidence="2 3">DSM 11589</strain>
    </source>
</reference>
<name>A0A1N7LRF5_9PROT</name>
<sequence>MVTIPQTFNHGVRRVDDPSGARPVRAVNVSVIGLVGTAPDADATLFPLNTPVAIEADETLSAALGETGTLPLAMDAIYSLALCAVVVIRVAEGTTDDETENNIIGKVLPDGTRTGLQAMLSARSITGGLAPRALGAPGFSDRLAVGQALLTLADRLAGWVFLDAPDTTNAAAKTHAASFASARVYNPVFGRPLVRDRAGAKVYSYGSAFALGALIKRHFEQNIAWSPSNTPLSILGLSQHIDYVPGRPCEANSLNEAHVGTIINDEGVWRLWGNHSCSDDENRRFITTQVIDDFIGDSLLRAYKTRVDQPITPTFFDDLIETGNQFLSDMIRQGVILGGECWVDGDLNSWSNLRKGQAILRYKWVDPVPAEDIVVVSQIDPTLYTAIFSQ</sequence>
<protein>
    <recommendedName>
        <fullName evidence="1">Tail sheath protein Gp18-like domain-containing protein</fullName>
    </recommendedName>
</protein>
<organism evidence="2 3">
    <name type="scientific">Insolitispirillum peregrinum</name>
    <dbReference type="NCBI Taxonomy" id="80876"/>
    <lineage>
        <taxon>Bacteria</taxon>
        <taxon>Pseudomonadati</taxon>
        <taxon>Pseudomonadota</taxon>
        <taxon>Alphaproteobacteria</taxon>
        <taxon>Rhodospirillales</taxon>
        <taxon>Novispirillaceae</taxon>
        <taxon>Insolitispirillum</taxon>
    </lineage>
</organism>
<dbReference type="PANTHER" id="PTHR35861">
    <property type="match status" value="1"/>
</dbReference>
<dbReference type="RefSeq" id="WP_084194744.1">
    <property type="nucleotide sequence ID" value="NZ_FTOA01000003.1"/>
</dbReference>